<protein>
    <submittedName>
        <fullName evidence="1">Uncharacterized protein</fullName>
    </submittedName>
</protein>
<dbReference type="KEGG" id="ftj:FTUN_4425"/>
<dbReference type="AlphaFoldDB" id="A0A6M5YS37"/>
<sequence>MTEAEWLACDDPERMFPNRREVTDERKMRLFGCACCGRIWSLLPNESRDALGVAERYADGLATRADRDRAFSQAEAVAFDRGQPWAPDPATFATHAAADAIFVRSVTGRTASSVSSTAASAAACAEADKGPDSEYDTAFENAHRKELAEQAKLIRDIFGNPFRPVTLEPLWLTFDVQALARGIYDNKAFDRMPILADALQDAGCDNTDVLGHCRGAEPHVRGCWVVDMLLEKA</sequence>
<dbReference type="EMBL" id="CP053452">
    <property type="protein sequence ID" value="QJW96865.1"/>
    <property type="molecule type" value="Genomic_DNA"/>
</dbReference>
<evidence type="ECO:0000313" key="2">
    <source>
        <dbReference type="Proteomes" id="UP000503447"/>
    </source>
</evidence>
<dbReference type="RefSeq" id="WP_227254970.1">
    <property type="nucleotide sequence ID" value="NZ_CP053452.2"/>
</dbReference>
<organism evidence="1 2">
    <name type="scientific">Frigoriglobus tundricola</name>
    <dbReference type="NCBI Taxonomy" id="2774151"/>
    <lineage>
        <taxon>Bacteria</taxon>
        <taxon>Pseudomonadati</taxon>
        <taxon>Planctomycetota</taxon>
        <taxon>Planctomycetia</taxon>
        <taxon>Gemmatales</taxon>
        <taxon>Gemmataceae</taxon>
        <taxon>Frigoriglobus</taxon>
    </lineage>
</organism>
<dbReference type="Proteomes" id="UP000503447">
    <property type="component" value="Chromosome"/>
</dbReference>
<reference evidence="2" key="1">
    <citation type="submission" date="2020-05" db="EMBL/GenBank/DDBJ databases">
        <title>Frigoriglobus tundricola gen. nov., sp. nov., a psychrotolerant cellulolytic planctomycete of the family Gemmataceae with two divergent copies of 16S rRNA gene.</title>
        <authorList>
            <person name="Kulichevskaya I.S."/>
            <person name="Ivanova A.A."/>
            <person name="Naumoff D.G."/>
            <person name="Beletsky A.V."/>
            <person name="Rijpstra W.I.C."/>
            <person name="Sinninghe Damste J.S."/>
            <person name="Mardanov A.V."/>
            <person name="Ravin N.V."/>
            <person name="Dedysh S.N."/>
        </authorList>
    </citation>
    <scope>NUCLEOTIDE SEQUENCE [LARGE SCALE GENOMIC DNA]</scope>
    <source>
        <strain evidence="2">PL17</strain>
    </source>
</reference>
<accession>A0A6M5YS37</accession>
<keyword evidence="2" id="KW-1185">Reference proteome</keyword>
<proteinExistence type="predicted"/>
<gene>
    <name evidence="1" type="ORF">FTUN_4425</name>
</gene>
<name>A0A6M5YS37_9BACT</name>
<evidence type="ECO:0000313" key="1">
    <source>
        <dbReference type="EMBL" id="QJW96865.1"/>
    </source>
</evidence>